<name>R1AW97_9FIRM</name>
<dbReference type="GO" id="GO:0030246">
    <property type="term" value="F:carbohydrate binding"/>
    <property type="evidence" value="ECO:0007669"/>
    <property type="project" value="InterPro"/>
</dbReference>
<dbReference type="Pfam" id="PF01263">
    <property type="entry name" value="Aldose_epim"/>
    <property type="match status" value="1"/>
</dbReference>
<comment type="caution">
    <text evidence="1">The sequence shown here is derived from an EMBL/GenBank/DDBJ whole genome shotgun (WGS) entry which is preliminary data.</text>
</comment>
<organism evidence="1 2">
    <name type="scientific">Caldisalinibacter kiritimatiensis</name>
    <dbReference type="NCBI Taxonomy" id="1304284"/>
    <lineage>
        <taxon>Bacteria</taxon>
        <taxon>Bacillati</taxon>
        <taxon>Bacillota</taxon>
        <taxon>Tissierellia</taxon>
        <taxon>Tissierellales</taxon>
        <taxon>Thermohalobacteraceae</taxon>
        <taxon>Caldisalinibacter</taxon>
    </lineage>
</organism>
<accession>R1AW97</accession>
<protein>
    <recommendedName>
        <fullName evidence="3">Galactose mutarotase</fullName>
    </recommendedName>
</protein>
<dbReference type="OrthoDB" id="113447at2"/>
<dbReference type="Proteomes" id="UP000013378">
    <property type="component" value="Unassembled WGS sequence"/>
</dbReference>
<evidence type="ECO:0008006" key="3">
    <source>
        <dbReference type="Google" id="ProtNLM"/>
    </source>
</evidence>
<dbReference type="GO" id="GO:0005975">
    <property type="term" value="P:carbohydrate metabolic process"/>
    <property type="evidence" value="ECO:0007669"/>
    <property type="project" value="InterPro"/>
</dbReference>
<dbReference type="InterPro" id="IPR014718">
    <property type="entry name" value="GH-type_carb-bd"/>
</dbReference>
<dbReference type="AlphaFoldDB" id="R1AW97"/>
<dbReference type="STRING" id="1304284.L21TH_1010"/>
<dbReference type="SUPFAM" id="SSF74650">
    <property type="entry name" value="Galactose mutarotase-like"/>
    <property type="match status" value="1"/>
</dbReference>
<evidence type="ECO:0000313" key="1">
    <source>
        <dbReference type="EMBL" id="EOD00902.1"/>
    </source>
</evidence>
<dbReference type="eggNOG" id="COG2017">
    <property type="taxonomic scope" value="Bacteria"/>
</dbReference>
<dbReference type="Gene3D" id="2.70.98.10">
    <property type="match status" value="1"/>
</dbReference>
<sequence length="311" mass="36059">MIYLDTFKGLKSIVIENENIKSVFLPQYGSKMASLLSKKTNKEFLFQAKNERLTKPPYGADFSKYDSSGFDEVFPSIDKCLYPDNGLQVPDHGEVWALSWDYEIDTTNEMLFFEVKSPRFPYILRKKVKLIDNTIKLEYEAINTKDEEFKFIWTPHILLNCSVNTRIIVHENLDKIISVEHSTEHLGEWGSIHNYPSTKSQKTGKNIDLSRVEPVTANNCEKFYFLGKLKKGYCGIIHEDTKDAIFYEYPSDKIPYLGIWKTQGGYRGDYNIALEPCTGVYDNLYVADSIRKVSKIPAKGKYDWWFNIIIK</sequence>
<keyword evidence="2" id="KW-1185">Reference proteome</keyword>
<reference evidence="1 2" key="1">
    <citation type="journal article" date="2015" name="Geomicrobiol. J.">
        <title>Caldisalinibacter kiritimatiensis gen. nov., sp. nov., a moderately thermohalophilic thiosulfate-reducing bacterium from a hypersaline microbial mat.</title>
        <authorList>
            <person name="Ben Hania W."/>
            <person name="Joseph M."/>
            <person name="Fiebig A."/>
            <person name="Bunk B."/>
            <person name="Klenk H.-P."/>
            <person name="Fardeau M.-L."/>
            <person name="Spring S."/>
        </authorList>
    </citation>
    <scope>NUCLEOTIDE SEQUENCE [LARGE SCALE GENOMIC DNA]</scope>
    <source>
        <strain evidence="1 2">L21-TH-D2</strain>
    </source>
</reference>
<dbReference type="RefSeq" id="WP_006310980.1">
    <property type="nucleotide sequence ID" value="NZ_ARZA01000105.1"/>
</dbReference>
<dbReference type="InterPro" id="IPR011013">
    <property type="entry name" value="Gal_mutarotase_sf_dom"/>
</dbReference>
<gene>
    <name evidence="1" type="ORF">L21TH_1010</name>
</gene>
<dbReference type="InterPro" id="IPR008183">
    <property type="entry name" value="Aldose_1/G6P_1-epimerase"/>
</dbReference>
<dbReference type="PATRIC" id="fig|1304284.3.peg.991"/>
<evidence type="ECO:0000313" key="2">
    <source>
        <dbReference type="Proteomes" id="UP000013378"/>
    </source>
</evidence>
<proteinExistence type="predicted"/>
<dbReference type="GO" id="GO:0016853">
    <property type="term" value="F:isomerase activity"/>
    <property type="evidence" value="ECO:0007669"/>
    <property type="project" value="InterPro"/>
</dbReference>
<dbReference type="EMBL" id="ARZA01000105">
    <property type="protein sequence ID" value="EOD00902.1"/>
    <property type="molecule type" value="Genomic_DNA"/>
</dbReference>